<dbReference type="Proteomes" id="UP000300879">
    <property type="component" value="Chromosome"/>
</dbReference>
<sequence length="375" mass="40359">MAQLVELPDIKFVEDDADKVFLDVVTVFQGFTGRTLNRADPEMLALRAFAQLIIQQRVLINKVAKGELLRYAKGIVLDYLGDPETPRLQAEPAITTERFTLSIPLVTPQIIPAGTRIAPEGAEGSILFATKAAATIPAGVTTADVLIECLTPGVIGNGFLPGQLTTLIDPLPFVASVTNLTTTAGGADTEDDDSYRERIRMAPESFSTAGPEEGYEYWAKSASAAIVDIAAVSESPGEVTVVPLLEGGQIPIQAVLDAVAAKINGRRIRPLTDRVTVQAPEVVSYDIDLTYYIHRDRAAESAVIQAAVDNAVMAFRLWQKSKLGRPINQSELISRVMNAGAQRVELISPMYTPITELQVAQETNVNVVFGGLADD</sequence>
<evidence type="ECO:0000259" key="1">
    <source>
        <dbReference type="Pfam" id="PF04865"/>
    </source>
</evidence>
<protein>
    <submittedName>
        <fullName evidence="3">Uncharacterized protein</fullName>
    </submittedName>
</protein>
<accession>A0A4P8XNF1</accession>
<dbReference type="RefSeq" id="WP_138226624.1">
    <property type="nucleotide sequence ID" value="NZ_CP040396.1"/>
</dbReference>
<gene>
    <name evidence="3" type="ORF">E6C60_3094</name>
</gene>
<feature type="domain" description="Baseplate protein J-like barrel" evidence="1">
    <location>
        <begin position="107"/>
        <end position="186"/>
    </location>
</feature>
<dbReference type="InterPro" id="IPR058531">
    <property type="entry name" value="Baseplate_J_M"/>
</dbReference>
<dbReference type="InterPro" id="IPR052726">
    <property type="entry name" value="Phage_Baseplate_Hub"/>
</dbReference>
<dbReference type="PANTHER" id="PTHR35862">
    <property type="entry name" value="FELS-2 PROPHAGE PROTEIN"/>
    <property type="match status" value="1"/>
</dbReference>
<dbReference type="InterPro" id="IPR006949">
    <property type="entry name" value="Barrel_Baseplate_J-like"/>
</dbReference>
<organism evidence="3 4">
    <name type="scientific">Paenibacillus algicola</name>
    <dbReference type="NCBI Taxonomy" id="2565926"/>
    <lineage>
        <taxon>Bacteria</taxon>
        <taxon>Bacillati</taxon>
        <taxon>Bacillota</taxon>
        <taxon>Bacilli</taxon>
        <taxon>Bacillales</taxon>
        <taxon>Paenibacillaceae</taxon>
        <taxon>Paenibacillus</taxon>
    </lineage>
</organism>
<feature type="domain" description="Baseplate J-like central" evidence="2">
    <location>
        <begin position="207"/>
        <end position="279"/>
    </location>
</feature>
<dbReference type="PIRSF" id="PIRSF020481">
    <property type="entry name" value="BAP"/>
    <property type="match status" value="1"/>
</dbReference>
<dbReference type="Pfam" id="PF26078">
    <property type="entry name" value="Baseplate_J_M"/>
    <property type="match status" value="1"/>
</dbReference>
<dbReference type="AlphaFoldDB" id="A0A4P8XNF1"/>
<dbReference type="Pfam" id="PF04865">
    <property type="entry name" value="Baseplate_J"/>
    <property type="match status" value="1"/>
</dbReference>
<evidence type="ECO:0000259" key="2">
    <source>
        <dbReference type="Pfam" id="PF26078"/>
    </source>
</evidence>
<dbReference type="InterPro" id="IPR014507">
    <property type="entry name" value="Baseplate_assembly_J_pred"/>
</dbReference>
<reference evidence="3 4" key="1">
    <citation type="submission" date="2019-05" db="EMBL/GenBank/DDBJ databases">
        <authorList>
            <person name="Chen C."/>
        </authorList>
    </citation>
    <scope>NUCLEOTIDE SEQUENCE [LARGE SCALE GENOMIC DNA]</scope>
    <source>
        <strain evidence="3 4">HB172198</strain>
    </source>
</reference>
<evidence type="ECO:0000313" key="3">
    <source>
        <dbReference type="EMBL" id="QCT03805.1"/>
    </source>
</evidence>
<dbReference type="EMBL" id="CP040396">
    <property type="protein sequence ID" value="QCT03805.1"/>
    <property type="molecule type" value="Genomic_DNA"/>
</dbReference>
<keyword evidence="4" id="KW-1185">Reference proteome</keyword>
<name>A0A4P8XNF1_9BACL</name>
<dbReference type="OrthoDB" id="9793802at2"/>
<evidence type="ECO:0000313" key="4">
    <source>
        <dbReference type="Proteomes" id="UP000300879"/>
    </source>
</evidence>
<dbReference type="KEGG" id="palo:E6C60_3094"/>
<dbReference type="PANTHER" id="PTHR35862:SF1">
    <property type="entry name" value="FELS-2 PROPHAGE PROTEIN"/>
    <property type="match status" value="1"/>
</dbReference>
<proteinExistence type="predicted"/>